<evidence type="ECO:0000313" key="3">
    <source>
        <dbReference type="Proteomes" id="UP000218231"/>
    </source>
</evidence>
<dbReference type="AlphaFoldDB" id="A0A2A2LP20"/>
<dbReference type="Proteomes" id="UP000218231">
    <property type="component" value="Unassembled WGS sequence"/>
</dbReference>
<dbReference type="EMBL" id="LIAE01006539">
    <property type="protein sequence ID" value="PAV87899.1"/>
    <property type="molecule type" value="Genomic_DNA"/>
</dbReference>
<evidence type="ECO:0000313" key="2">
    <source>
        <dbReference type="EMBL" id="PAV87899.1"/>
    </source>
</evidence>
<sequence length="377" mass="43400">MYPHPYVSYSTRRRYPALSRLRGPSRPLRINIGQPRGAGVTPLRQDVPNPADDPGSSSTSNVNSPVTTPALYQSPSPSPPPPPEDDDPEFNEEFFLGPGPNRIVPTFGNVIRRTREDTMYLYLAMKLKRFWCQKDLESVELLSRAGTSMHSTVNAKDVERLEKSLYQNFSPQVKYYCGEESCTRELSGRRTLCQRPQCNRFLQKRKSIVDPHVVHTYDCVKQLETIVRANFAELFETHSRLHRNMQVAQEDDSLHSPYFAAGLETRSDFERHNLIKLQGIIAFDGYKPGKNYRGSCWPMTMSIMDTKPSRRFSPSNAVMLGFIKTPSKLPRQEEIKCLVERFTTDQRHFPIVINFRGQQFRVEFALRYSALDNEVRN</sequence>
<comment type="caution">
    <text evidence="2">The sequence shown here is derived from an EMBL/GenBank/DDBJ whole genome shotgun (WGS) entry which is preliminary data.</text>
</comment>
<feature type="compositionally biased region" description="Acidic residues" evidence="1">
    <location>
        <begin position="83"/>
        <end position="92"/>
    </location>
</feature>
<feature type="region of interest" description="Disordered" evidence="1">
    <location>
        <begin position="22"/>
        <end position="97"/>
    </location>
</feature>
<name>A0A2A2LP20_9BILA</name>
<keyword evidence="3" id="KW-1185">Reference proteome</keyword>
<evidence type="ECO:0000256" key="1">
    <source>
        <dbReference type="SAM" id="MobiDB-lite"/>
    </source>
</evidence>
<feature type="compositionally biased region" description="Low complexity" evidence="1">
    <location>
        <begin position="56"/>
        <end position="69"/>
    </location>
</feature>
<organism evidence="2 3">
    <name type="scientific">Diploscapter pachys</name>
    <dbReference type="NCBI Taxonomy" id="2018661"/>
    <lineage>
        <taxon>Eukaryota</taxon>
        <taxon>Metazoa</taxon>
        <taxon>Ecdysozoa</taxon>
        <taxon>Nematoda</taxon>
        <taxon>Chromadorea</taxon>
        <taxon>Rhabditida</taxon>
        <taxon>Rhabditina</taxon>
        <taxon>Rhabditomorpha</taxon>
        <taxon>Rhabditoidea</taxon>
        <taxon>Rhabditidae</taxon>
        <taxon>Diploscapter</taxon>
    </lineage>
</organism>
<reference evidence="2 3" key="1">
    <citation type="journal article" date="2017" name="Curr. Biol.">
        <title>Genome architecture and evolution of a unichromosomal asexual nematode.</title>
        <authorList>
            <person name="Fradin H."/>
            <person name="Zegar C."/>
            <person name="Gutwein M."/>
            <person name="Lucas J."/>
            <person name="Kovtun M."/>
            <person name="Corcoran D."/>
            <person name="Baugh L.R."/>
            <person name="Kiontke K."/>
            <person name="Gunsalus K."/>
            <person name="Fitch D.H."/>
            <person name="Piano F."/>
        </authorList>
    </citation>
    <scope>NUCLEOTIDE SEQUENCE [LARGE SCALE GENOMIC DNA]</scope>
    <source>
        <strain evidence="2">PF1309</strain>
    </source>
</reference>
<gene>
    <name evidence="2" type="ORF">WR25_01081</name>
</gene>
<protein>
    <submittedName>
        <fullName evidence="2">Uncharacterized protein</fullName>
    </submittedName>
</protein>
<proteinExistence type="predicted"/>
<accession>A0A2A2LP20</accession>